<evidence type="ECO:0000256" key="11">
    <source>
        <dbReference type="ARBA" id="ARBA00023012"/>
    </source>
</evidence>
<dbReference type="PANTHER" id="PTHR45339">
    <property type="entry name" value="HYBRID SIGNAL TRANSDUCTION HISTIDINE KINASE J"/>
    <property type="match status" value="1"/>
</dbReference>
<dbReference type="Pfam" id="PF01627">
    <property type="entry name" value="Hpt"/>
    <property type="match status" value="1"/>
</dbReference>
<dbReference type="FunFam" id="3.30.565.10:FF:000010">
    <property type="entry name" value="Sensor histidine kinase RcsC"/>
    <property type="match status" value="1"/>
</dbReference>
<dbReference type="SMART" id="SM00387">
    <property type="entry name" value="HATPase_c"/>
    <property type="match status" value="1"/>
</dbReference>
<dbReference type="Gene3D" id="3.30.565.10">
    <property type="entry name" value="Histidine kinase-like ATPase, C-terminal domain"/>
    <property type="match status" value="1"/>
</dbReference>
<dbReference type="PANTHER" id="PTHR45339:SF1">
    <property type="entry name" value="HYBRID SIGNAL TRANSDUCTION HISTIDINE KINASE J"/>
    <property type="match status" value="1"/>
</dbReference>
<dbReference type="PATRIC" id="fig|946483.4.peg.2616"/>
<reference evidence="19 20" key="1">
    <citation type="journal article" date="2013" name="Genome Biol.">
        <title>Genomic analysis reveals key aspects of prokaryotic symbiosis in the phototrophic consortium "Chlorochromatium aggregatum".</title>
        <authorList>
            <person name="Liu Z."/>
            <person name="Muller J."/>
            <person name="Li T."/>
            <person name="Alvey R.M."/>
            <person name="Vogl K."/>
            <person name="Frigaard N.U."/>
            <person name="Rockwell N.C."/>
            <person name="Boyd E.S."/>
            <person name="Tomsho L.P."/>
            <person name="Schuster S.C."/>
            <person name="Henke P."/>
            <person name="Rohde M."/>
            <person name="Overmann J."/>
            <person name="Bryant D.A."/>
        </authorList>
    </citation>
    <scope>NUCLEOTIDE SEQUENCE [LARGE SCALE GENOMIC DNA]</scope>
    <source>
        <strain evidence="19">CR</strain>
    </source>
</reference>
<evidence type="ECO:0000259" key="17">
    <source>
        <dbReference type="PROSITE" id="PS50109"/>
    </source>
</evidence>
<dbReference type="PROSITE" id="PS50109">
    <property type="entry name" value="HIS_KIN"/>
    <property type="match status" value="1"/>
</dbReference>
<dbReference type="InterPro" id="IPR011006">
    <property type="entry name" value="CheY-like_superfamily"/>
</dbReference>
<dbReference type="CDD" id="cd17546">
    <property type="entry name" value="REC_hyHK_CKI1_RcsC-like"/>
    <property type="match status" value="1"/>
</dbReference>
<keyword evidence="10" id="KW-1133">Transmembrane helix</keyword>
<feature type="domain" description="Response regulatory" evidence="18">
    <location>
        <begin position="347"/>
        <end position="466"/>
    </location>
</feature>
<keyword evidence="5 16" id="KW-0597">Phosphoprotein</keyword>
<organism evidence="19 20">
    <name type="scientific">Candidatus Symbiobacter mobilis CR</name>
    <dbReference type="NCBI Taxonomy" id="946483"/>
    <lineage>
        <taxon>Bacteria</taxon>
        <taxon>Pseudomonadati</taxon>
        <taxon>Pseudomonadota</taxon>
        <taxon>Betaproteobacteria</taxon>
        <taxon>Burkholderiales</taxon>
        <taxon>Comamonadaceae</taxon>
    </lineage>
</organism>
<name>U5NBE1_9BURK</name>
<keyword evidence="6" id="KW-0812">Transmembrane</keyword>
<feature type="modified residue" description="4-aspartylphosphate" evidence="16">
    <location>
        <position position="399"/>
    </location>
</feature>
<dbReference type="eggNOG" id="COG0642">
    <property type="taxonomic scope" value="Bacteria"/>
</dbReference>
<dbReference type="CDD" id="cd00156">
    <property type="entry name" value="REC"/>
    <property type="match status" value="1"/>
</dbReference>
<keyword evidence="8" id="KW-0547">Nucleotide-binding</keyword>
<evidence type="ECO:0000256" key="1">
    <source>
        <dbReference type="ARBA" id="ARBA00000085"/>
    </source>
</evidence>
<dbReference type="GO" id="GO:0005524">
    <property type="term" value="F:ATP binding"/>
    <property type="evidence" value="ECO:0007669"/>
    <property type="project" value="UniProtKB-KW"/>
</dbReference>
<evidence type="ECO:0000256" key="8">
    <source>
        <dbReference type="ARBA" id="ARBA00022741"/>
    </source>
</evidence>
<dbReference type="Proteomes" id="UP000017184">
    <property type="component" value="Chromosome"/>
</dbReference>
<dbReference type="EMBL" id="CP004885">
    <property type="protein sequence ID" value="AGX88640.1"/>
    <property type="molecule type" value="Genomic_DNA"/>
</dbReference>
<evidence type="ECO:0000256" key="10">
    <source>
        <dbReference type="ARBA" id="ARBA00022989"/>
    </source>
</evidence>
<evidence type="ECO:0000313" key="20">
    <source>
        <dbReference type="Proteomes" id="UP000017184"/>
    </source>
</evidence>
<dbReference type="HOGENOM" id="CLU_000445_104_15_4"/>
<keyword evidence="4" id="KW-1003">Cell membrane</keyword>
<evidence type="ECO:0000256" key="16">
    <source>
        <dbReference type="PROSITE-ProRule" id="PRU00169"/>
    </source>
</evidence>
<dbReference type="EC" id="2.7.13.3" evidence="3"/>
<dbReference type="eggNOG" id="COG0784">
    <property type="taxonomic scope" value="Bacteria"/>
</dbReference>
<evidence type="ECO:0000256" key="15">
    <source>
        <dbReference type="ARBA" id="ARBA00070152"/>
    </source>
</evidence>
<keyword evidence="20" id="KW-1185">Reference proteome</keyword>
<comment type="function">
    <text evidence="14">Member of the two-component regulatory system BvgS/BvgA. Phosphorylates BvgA via a four-step phosphorelay in response to environmental signals.</text>
</comment>
<sequence>MKLETKPFSLEDVLAQALGMVRQRAQEKELELLCNFLDPSLLMTRSTFLGDELRLTQVLTNLLSNAVKFTSVGQVRVTVDTYKLSDELPGALSSESPSEFFNKLPKDVEKNRVGLSIAVHDTGIGMTAQQMEGLFREFSQADESTTRRFGGTGLGLAICKRLVELMGGTLSVRSQPDQGSVFELRVCLGVPDVEPVPSLPPEVAGLRVLVAEDHPDSQAMVLSLLQHIGVGSQGALVGANNGVEALERLTEARRQGKAFDIVFLDWILPDIDGSDVLRRARTEHPALRIVVMSSSGIGHMESAVHATTCQECIEKPLLPEPLRRLFQKAGAGAPESVPTRTRLDGLRVLLVEDNPLNRELATELLVGRGALVDLAVHGLEAVERLRMVGPTAYHVVLMDLQMPVMDGYEAIARIRQLAEFHELPVFAMTADAMTSDRDRCLTAGMQGHVAKPLDPSALFALLERYLPETGALPQHPDHSSSLPGSTANAMSGVPQIPGLDLSRALLFCDNNETVLRKLFSGFVHDYGDGLHPVPNFGAWHELVRTAHTLRGLAGSIGANAVQVEATNLEKAAKDEDPIRACESWPRLHVLLQETAKALERWQICAAPTAGESSILSEHDAIFSDDSNSDTTNDVVAQLFDLIKNSDSQALELWAQYADSWTKVLSPRIFRKVSIAMKNCDFDAALTAFEGTSHSDFMQRSNL</sequence>
<evidence type="ECO:0000256" key="7">
    <source>
        <dbReference type="ARBA" id="ARBA00022729"/>
    </source>
</evidence>
<dbReference type="InterPro" id="IPR004358">
    <property type="entry name" value="Sig_transdc_His_kin-like_C"/>
</dbReference>
<evidence type="ECO:0000256" key="5">
    <source>
        <dbReference type="ARBA" id="ARBA00022553"/>
    </source>
</evidence>
<gene>
    <name evidence="19" type="ORF">Cenrod_2588</name>
</gene>
<feature type="modified residue" description="4-aspartylphosphate" evidence="16">
    <location>
        <position position="265"/>
    </location>
</feature>
<dbReference type="InterPro" id="IPR008207">
    <property type="entry name" value="Sig_transdc_His_kin_Hpt_dom"/>
</dbReference>
<evidence type="ECO:0000256" key="12">
    <source>
        <dbReference type="ARBA" id="ARBA00023026"/>
    </source>
</evidence>
<dbReference type="InterPro" id="IPR005467">
    <property type="entry name" value="His_kinase_dom"/>
</dbReference>
<keyword evidence="19" id="KW-0418">Kinase</keyword>
<dbReference type="GO" id="GO:0005886">
    <property type="term" value="C:plasma membrane"/>
    <property type="evidence" value="ECO:0007669"/>
    <property type="project" value="UniProtKB-SubCell"/>
</dbReference>
<dbReference type="eggNOG" id="COG2198">
    <property type="taxonomic scope" value="Bacteria"/>
</dbReference>
<dbReference type="KEGG" id="cbx:Cenrod_2588"/>
<comment type="subcellular location">
    <subcellularLocation>
        <location evidence="2">Cell membrane</location>
        <topology evidence="2">Multi-pass membrane protein</topology>
    </subcellularLocation>
</comment>
<keyword evidence="9" id="KW-0067">ATP-binding</keyword>
<evidence type="ECO:0000313" key="19">
    <source>
        <dbReference type="EMBL" id="AGX88640.1"/>
    </source>
</evidence>
<dbReference type="SMART" id="SM00448">
    <property type="entry name" value="REC"/>
    <property type="match status" value="2"/>
</dbReference>
<keyword evidence="19" id="KW-0808">Transferase</keyword>
<comment type="catalytic activity">
    <reaction evidence="1">
        <text>ATP + protein L-histidine = ADP + protein N-phospho-L-histidine.</text>
        <dbReference type="EC" id="2.7.13.3"/>
    </reaction>
</comment>
<evidence type="ECO:0000256" key="14">
    <source>
        <dbReference type="ARBA" id="ARBA00058004"/>
    </source>
</evidence>
<accession>U5NBE1</accession>
<evidence type="ECO:0000256" key="9">
    <source>
        <dbReference type="ARBA" id="ARBA00022840"/>
    </source>
</evidence>
<dbReference type="SUPFAM" id="SSF55874">
    <property type="entry name" value="ATPase domain of HSP90 chaperone/DNA topoisomerase II/histidine kinase"/>
    <property type="match status" value="1"/>
</dbReference>
<protein>
    <recommendedName>
        <fullName evidence="15">Virulence sensor protein BvgS</fullName>
        <ecNumber evidence="3">2.7.13.3</ecNumber>
    </recommendedName>
</protein>
<dbReference type="PROSITE" id="PS50110">
    <property type="entry name" value="RESPONSE_REGULATORY"/>
    <property type="match status" value="2"/>
</dbReference>
<dbReference type="Gene3D" id="1.20.120.160">
    <property type="entry name" value="HPT domain"/>
    <property type="match status" value="1"/>
</dbReference>
<evidence type="ECO:0000256" key="2">
    <source>
        <dbReference type="ARBA" id="ARBA00004651"/>
    </source>
</evidence>
<dbReference type="GO" id="GO:0000155">
    <property type="term" value="F:phosphorelay sensor kinase activity"/>
    <property type="evidence" value="ECO:0007669"/>
    <property type="project" value="UniProtKB-ARBA"/>
</dbReference>
<dbReference type="CDD" id="cd16922">
    <property type="entry name" value="HATPase_EvgS-ArcB-TorS-like"/>
    <property type="match status" value="1"/>
</dbReference>
<evidence type="ECO:0000256" key="6">
    <source>
        <dbReference type="ARBA" id="ARBA00022692"/>
    </source>
</evidence>
<dbReference type="Pfam" id="PF02518">
    <property type="entry name" value="HATPase_c"/>
    <property type="match status" value="1"/>
</dbReference>
<dbReference type="STRING" id="946483.Cenrod_2588"/>
<feature type="domain" description="Histidine kinase" evidence="17">
    <location>
        <begin position="1"/>
        <end position="190"/>
    </location>
</feature>
<dbReference type="InterPro" id="IPR001789">
    <property type="entry name" value="Sig_transdc_resp-reg_receiver"/>
</dbReference>
<dbReference type="InterPro" id="IPR036890">
    <property type="entry name" value="HATPase_C_sf"/>
</dbReference>
<evidence type="ECO:0000256" key="13">
    <source>
        <dbReference type="ARBA" id="ARBA00023136"/>
    </source>
</evidence>
<keyword evidence="13" id="KW-0472">Membrane</keyword>
<keyword evidence="11" id="KW-0902">Two-component regulatory system</keyword>
<dbReference type="InterPro" id="IPR003594">
    <property type="entry name" value="HATPase_dom"/>
</dbReference>
<dbReference type="Pfam" id="PF00072">
    <property type="entry name" value="Response_reg"/>
    <property type="match status" value="2"/>
</dbReference>
<dbReference type="InterPro" id="IPR036641">
    <property type="entry name" value="HPT_dom_sf"/>
</dbReference>
<proteinExistence type="predicted"/>
<dbReference type="Gene3D" id="3.40.50.2300">
    <property type="match status" value="2"/>
</dbReference>
<evidence type="ECO:0000259" key="18">
    <source>
        <dbReference type="PROSITE" id="PS50110"/>
    </source>
</evidence>
<evidence type="ECO:0000256" key="4">
    <source>
        <dbReference type="ARBA" id="ARBA00022475"/>
    </source>
</evidence>
<dbReference type="SUPFAM" id="SSF52172">
    <property type="entry name" value="CheY-like"/>
    <property type="match status" value="2"/>
</dbReference>
<keyword evidence="12" id="KW-0843">Virulence</keyword>
<dbReference type="AlphaFoldDB" id="U5NBE1"/>
<dbReference type="PRINTS" id="PR00344">
    <property type="entry name" value="BCTRLSENSOR"/>
</dbReference>
<keyword evidence="7" id="KW-0732">Signal</keyword>
<feature type="domain" description="Response regulatory" evidence="18">
    <location>
        <begin position="207"/>
        <end position="330"/>
    </location>
</feature>
<dbReference type="SUPFAM" id="SSF47226">
    <property type="entry name" value="Histidine-containing phosphotransfer domain, HPT domain"/>
    <property type="match status" value="1"/>
</dbReference>
<evidence type="ECO:0000256" key="3">
    <source>
        <dbReference type="ARBA" id="ARBA00012438"/>
    </source>
</evidence>